<gene>
    <name evidence="2" type="ORF">CPA56_07600</name>
</gene>
<sequence length="213" mass="23742">MSYPPPPFLQSDHVSSRTRSVLLKRMEQEQGQRQNLSPEAFHLLDIICDDILPQQSLLGDIRLNLAVMIDQFLGGPGDGWRFAELPIDLEAWEKGLLSMDVYARALFSQNYADLASEQRGAVLDRAFDGSLSEQTAAPLSPAQMVLWSGDLRNGIVAAFLAHPVSQDRMGISSSMTGGDSRIQGFSSHSLTEKEDFEPANERRFLDQFQQNNE</sequence>
<evidence type="ECO:0000313" key="2">
    <source>
        <dbReference type="EMBL" id="MBA5727841.1"/>
    </source>
</evidence>
<comment type="caution">
    <text evidence="2">The sequence shown here is derived from an EMBL/GenBank/DDBJ whole genome shotgun (WGS) entry which is preliminary data.</text>
</comment>
<name>A0ABR5ZU55_9PROT</name>
<dbReference type="RefSeq" id="WP_182041390.1">
    <property type="nucleotide sequence ID" value="NZ_PDLY01000004.1"/>
</dbReference>
<dbReference type="Proteomes" id="UP000765338">
    <property type="component" value="Unassembled WGS sequence"/>
</dbReference>
<accession>A0ABR5ZU55</accession>
<evidence type="ECO:0008006" key="4">
    <source>
        <dbReference type="Google" id="ProtNLM"/>
    </source>
</evidence>
<feature type="compositionally biased region" description="Polar residues" evidence="1">
    <location>
        <begin position="171"/>
        <end position="189"/>
    </location>
</feature>
<organism evidence="2 3">
    <name type="scientific">Bombella mellum</name>
    <dbReference type="NCBI Taxonomy" id="2039288"/>
    <lineage>
        <taxon>Bacteria</taxon>
        <taxon>Pseudomonadati</taxon>
        <taxon>Pseudomonadota</taxon>
        <taxon>Alphaproteobacteria</taxon>
        <taxon>Acetobacterales</taxon>
        <taxon>Acetobacteraceae</taxon>
        <taxon>Bombella</taxon>
    </lineage>
</organism>
<evidence type="ECO:0000256" key="1">
    <source>
        <dbReference type="SAM" id="MobiDB-lite"/>
    </source>
</evidence>
<dbReference type="Pfam" id="PF13618">
    <property type="entry name" value="Gluconate_2-dh3"/>
    <property type="match status" value="1"/>
</dbReference>
<reference evidence="2 3" key="1">
    <citation type="submission" date="2017-10" db="EMBL/GenBank/DDBJ databases">
        <authorList>
            <person name="Jakob F."/>
        </authorList>
    </citation>
    <scope>NUCLEOTIDE SEQUENCE [LARGE SCALE GENOMIC DNA]</scope>
    <source>
        <strain evidence="2 3">TMW 2.1889</strain>
    </source>
</reference>
<dbReference type="EMBL" id="PDLY01000004">
    <property type="protein sequence ID" value="MBA5727841.1"/>
    <property type="molecule type" value="Genomic_DNA"/>
</dbReference>
<feature type="region of interest" description="Disordered" evidence="1">
    <location>
        <begin position="170"/>
        <end position="213"/>
    </location>
</feature>
<protein>
    <recommendedName>
        <fullName evidence="4">Gluconate 2-dehydrogenase subunit 3 family protein</fullName>
    </recommendedName>
</protein>
<dbReference type="InterPro" id="IPR027056">
    <property type="entry name" value="Gluconate_2DH_su3"/>
</dbReference>
<evidence type="ECO:0000313" key="3">
    <source>
        <dbReference type="Proteomes" id="UP000765338"/>
    </source>
</evidence>
<keyword evidence="3" id="KW-1185">Reference proteome</keyword>
<proteinExistence type="predicted"/>